<dbReference type="GO" id="GO:0003723">
    <property type="term" value="F:RNA binding"/>
    <property type="evidence" value="ECO:0007669"/>
    <property type="project" value="UniProtKB-KW"/>
</dbReference>
<dbReference type="GO" id="GO:0000455">
    <property type="term" value="P:enzyme-directed rRNA pseudouridine synthesis"/>
    <property type="evidence" value="ECO:0007669"/>
    <property type="project" value="UniProtKB-ARBA"/>
</dbReference>
<dbReference type="EMBL" id="CP062983">
    <property type="protein sequence ID" value="QPC80677.1"/>
    <property type="molecule type" value="Genomic_DNA"/>
</dbReference>
<evidence type="ECO:0000256" key="2">
    <source>
        <dbReference type="ARBA" id="ARBA00023235"/>
    </source>
</evidence>
<keyword evidence="2 4" id="KW-0413">Isomerase</keyword>
<dbReference type="SUPFAM" id="SSF55120">
    <property type="entry name" value="Pseudouridine synthase"/>
    <property type="match status" value="1"/>
</dbReference>
<evidence type="ECO:0000313" key="7">
    <source>
        <dbReference type="EMBL" id="QPC80677.1"/>
    </source>
</evidence>
<proteinExistence type="inferred from homology"/>
<dbReference type="InterPro" id="IPR036986">
    <property type="entry name" value="S4_RNA-bd_sf"/>
</dbReference>
<dbReference type="Proteomes" id="UP000594468">
    <property type="component" value="Chromosome"/>
</dbReference>
<dbReference type="PROSITE" id="PS50889">
    <property type="entry name" value="S4"/>
    <property type="match status" value="1"/>
</dbReference>
<keyword evidence="8" id="KW-1185">Reference proteome</keyword>
<dbReference type="Gene3D" id="3.30.70.1560">
    <property type="entry name" value="Alpha-L RNA-binding motif"/>
    <property type="match status" value="1"/>
</dbReference>
<dbReference type="InterPro" id="IPR000748">
    <property type="entry name" value="PsdUridine_synth_RsuA/RluB/E/F"/>
</dbReference>
<dbReference type="GO" id="GO:0120159">
    <property type="term" value="F:rRNA pseudouridine synthase activity"/>
    <property type="evidence" value="ECO:0007669"/>
    <property type="project" value="UniProtKB-ARBA"/>
</dbReference>
<feature type="compositionally biased region" description="Low complexity" evidence="5">
    <location>
        <begin position="259"/>
        <end position="270"/>
    </location>
</feature>
<dbReference type="Pfam" id="PF01479">
    <property type="entry name" value="S4"/>
    <property type="match status" value="1"/>
</dbReference>
<protein>
    <recommendedName>
        <fullName evidence="4">Pseudouridine synthase</fullName>
        <ecNumber evidence="4">5.4.99.-</ecNumber>
    </recommendedName>
</protein>
<feature type="compositionally biased region" description="Basic residues" evidence="5">
    <location>
        <begin position="274"/>
        <end position="296"/>
    </location>
</feature>
<gene>
    <name evidence="7" type="ORF">G4Y79_13240</name>
</gene>
<organism evidence="7 8">
    <name type="scientific">Phototrophicus methaneseepsis</name>
    <dbReference type="NCBI Taxonomy" id="2710758"/>
    <lineage>
        <taxon>Bacteria</taxon>
        <taxon>Bacillati</taxon>
        <taxon>Chloroflexota</taxon>
        <taxon>Candidatus Thermofontia</taxon>
        <taxon>Phototrophicales</taxon>
        <taxon>Phototrophicaceae</taxon>
        <taxon>Phototrophicus</taxon>
    </lineage>
</organism>
<evidence type="ECO:0000256" key="4">
    <source>
        <dbReference type="RuleBase" id="RU003887"/>
    </source>
</evidence>
<evidence type="ECO:0000256" key="3">
    <source>
        <dbReference type="PROSITE-ProRule" id="PRU00182"/>
    </source>
</evidence>
<sequence length="296" mass="33964">MAEERLQKIMARADIGSRRACEAIIEQGRVKVNGKLVTLGDKADPEKDTITVDEQRIRVDMFTKRYIVFNKPKNVLSTNKKPEGDDRDAVRDLIPIEGHFFTIGRLDAESEGLMVLTNDGDLTHKLSHPSFEHTKTYKVTVYGQPDTETLERWEAGLWLDGTRTAPCYVRVMEQNPQTTTLRVVMIEGRKRQIRRIAAMLGHPVRRLVRTHIGQLGLGTLKKGAYYELEDEEVQAMKIPAEEVKYMRRKNRRPRPPRDNAQSASQNRNSNKGPRTPRKPTNKSQGVRRAKKRPERS</sequence>
<dbReference type="InterPro" id="IPR042092">
    <property type="entry name" value="PsdUridine_s_RsuA/RluB/E/F_cat"/>
</dbReference>
<feature type="domain" description="RNA-binding S4" evidence="6">
    <location>
        <begin position="4"/>
        <end position="68"/>
    </location>
</feature>
<dbReference type="CDD" id="cd02870">
    <property type="entry name" value="PseudoU_synth_RsuA_like"/>
    <property type="match status" value="1"/>
</dbReference>
<evidence type="ECO:0000259" key="6">
    <source>
        <dbReference type="SMART" id="SM00363"/>
    </source>
</evidence>
<evidence type="ECO:0000256" key="1">
    <source>
        <dbReference type="ARBA" id="ARBA00008348"/>
    </source>
</evidence>
<dbReference type="Pfam" id="PF00849">
    <property type="entry name" value="PseudoU_synth_2"/>
    <property type="match status" value="1"/>
</dbReference>
<dbReference type="InterPro" id="IPR002942">
    <property type="entry name" value="S4_RNA-bd"/>
</dbReference>
<name>A0A7S8E5E0_9CHLR</name>
<evidence type="ECO:0000256" key="5">
    <source>
        <dbReference type="SAM" id="MobiDB-lite"/>
    </source>
</evidence>
<evidence type="ECO:0000313" key="8">
    <source>
        <dbReference type="Proteomes" id="UP000594468"/>
    </source>
</evidence>
<dbReference type="InterPro" id="IPR018496">
    <property type="entry name" value="PsdUridine_synth_RsuA/RluB_CS"/>
</dbReference>
<dbReference type="PROSITE" id="PS01149">
    <property type="entry name" value="PSI_RSU"/>
    <property type="match status" value="1"/>
</dbReference>
<dbReference type="EC" id="5.4.99.-" evidence="4"/>
<dbReference type="Gene3D" id="3.10.290.10">
    <property type="entry name" value="RNA-binding S4 domain"/>
    <property type="match status" value="1"/>
</dbReference>
<dbReference type="RefSeq" id="WP_195168752.1">
    <property type="nucleotide sequence ID" value="NZ_CP062983.1"/>
</dbReference>
<feature type="region of interest" description="Disordered" evidence="5">
    <location>
        <begin position="244"/>
        <end position="296"/>
    </location>
</feature>
<keyword evidence="3" id="KW-0694">RNA-binding</keyword>
<dbReference type="InterPro" id="IPR020094">
    <property type="entry name" value="TruA/RsuA/RluB/E/F_N"/>
</dbReference>
<dbReference type="InterPro" id="IPR020103">
    <property type="entry name" value="PsdUridine_synth_cat_dom_sf"/>
</dbReference>
<dbReference type="AlphaFoldDB" id="A0A7S8E5E0"/>
<reference evidence="7 8" key="1">
    <citation type="submission" date="2020-02" db="EMBL/GenBank/DDBJ databases">
        <authorList>
            <person name="Zheng R.K."/>
            <person name="Sun C.M."/>
        </authorList>
    </citation>
    <scope>NUCLEOTIDE SEQUENCE [LARGE SCALE GENOMIC DNA]</scope>
    <source>
        <strain evidence="8">rifampicinis</strain>
    </source>
</reference>
<accession>A0A7S8E5E0</accession>
<dbReference type="KEGG" id="pmet:G4Y79_13240"/>
<dbReference type="PANTHER" id="PTHR47683:SF2">
    <property type="entry name" value="RNA-BINDING S4 DOMAIN-CONTAINING PROTEIN"/>
    <property type="match status" value="1"/>
</dbReference>
<dbReference type="Gene3D" id="3.30.70.580">
    <property type="entry name" value="Pseudouridine synthase I, catalytic domain, N-terminal subdomain"/>
    <property type="match status" value="1"/>
</dbReference>
<dbReference type="FunFam" id="3.10.290.10:FF:000003">
    <property type="entry name" value="Pseudouridine synthase"/>
    <property type="match status" value="1"/>
</dbReference>
<dbReference type="CDD" id="cd00165">
    <property type="entry name" value="S4"/>
    <property type="match status" value="1"/>
</dbReference>
<comment type="similarity">
    <text evidence="1 4">Belongs to the pseudouridine synthase RsuA family.</text>
</comment>
<dbReference type="SMART" id="SM00363">
    <property type="entry name" value="S4"/>
    <property type="match status" value="1"/>
</dbReference>
<dbReference type="PANTHER" id="PTHR47683">
    <property type="entry name" value="PSEUDOURIDINE SYNTHASE FAMILY PROTEIN-RELATED"/>
    <property type="match status" value="1"/>
</dbReference>
<dbReference type="SUPFAM" id="SSF55174">
    <property type="entry name" value="Alpha-L RNA-binding motif"/>
    <property type="match status" value="1"/>
</dbReference>
<dbReference type="InterPro" id="IPR050343">
    <property type="entry name" value="RsuA_PseudoU_synthase"/>
</dbReference>
<dbReference type="NCBIfam" id="TIGR00093">
    <property type="entry name" value="pseudouridine synthase"/>
    <property type="match status" value="1"/>
</dbReference>
<dbReference type="InterPro" id="IPR006145">
    <property type="entry name" value="PsdUridine_synth_RsuA/RluA"/>
</dbReference>